<evidence type="ECO:0000256" key="1">
    <source>
        <dbReference type="ARBA" id="ARBA00023125"/>
    </source>
</evidence>
<feature type="domain" description="HTH tetR-type" evidence="4">
    <location>
        <begin position="37"/>
        <end position="97"/>
    </location>
</feature>
<dbReference type="InterPro" id="IPR050692">
    <property type="entry name" value="HTH_transcr_repressor_FabR"/>
</dbReference>
<reference evidence="5 6" key="1">
    <citation type="submission" date="2018-11" db="EMBL/GenBank/DDBJ databases">
        <title>Sequencing the genomes of 1000 actinobacteria strains.</title>
        <authorList>
            <person name="Klenk H.-P."/>
        </authorList>
    </citation>
    <scope>NUCLEOTIDE SEQUENCE [LARGE SCALE GENOMIC DNA]</scope>
    <source>
        <strain evidence="5 6">DSM 44781</strain>
    </source>
</reference>
<dbReference type="SUPFAM" id="SSF46689">
    <property type="entry name" value="Homeodomain-like"/>
    <property type="match status" value="1"/>
</dbReference>
<proteinExistence type="predicted"/>
<feature type="compositionally biased region" description="Low complexity" evidence="3">
    <location>
        <begin position="21"/>
        <end position="33"/>
    </location>
</feature>
<dbReference type="PANTHER" id="PTHR47752:SF1">
    <property type="entry name" value="HTH-TYPE TRANSCRIPTIONAL REPRESSOR FABR"/>
    <property type="match status" value="1"/>
</dbReference>
<evidence type="ECO:0000256" key="2">
    <source>
        <dbReference type="PROSITE-ProRule" id="PRU00335"/>
    </source>
</evidence>
<dbReference type="Gene3D" id="1.10.10.60">
    <property type="entry name" value="Homeodomain-like"/>
    <property type="match status" value="1"/>
</dbReference>
<dbReference type="PANTHER" id="PTHR47752">
    <property type="entry name" value="HTH-TYPE TRANSCRIPTIONAL REPRESSOR FABR"/>
    <property type="match status" value="1"/>
</dbReference>
<keyword evidence="1 2" id="KW-0238">DNA-binding</keyword>
<dbReference type="Gene3D" id="1.10.357.10">
    <property type="entry name" value="Tetracycline Repressor, domain 2"/>
    <property type="match status" value="1"/>
</dbReference>
<comment type="caution">
    <text evidence="5">The sequence shown here is derived from an EMBL/GenBank/DDBJ whole genome shotgun (WGS) entry which is preliminary data.</text>
</comment>
<organism evidence="5 6">
    <name type="scientific">Kitasatospora cineracea</name>
    <dbReference type="NCBI Taxonomy" id="88074"/>
    <lineage>
        <taxon>Bacteria</taxon>
        <taxon>Bacillati</taxon>
        <taxon>Actinomycetota</taxon>
        <taxon>Actinomycetes</taxon>
        <taxon>Kitasatosporales</taxon>
        <taxon>Streptomycetaceae</taxon>
        <taxon>Kitasatospora</taxon>
    </lineage>
</organism>
<accession>A0A3N4RQ73</accession>
<gene>
    <name evidence="5" type="ORF">EDD38_3331</name>
</gene>
<evidence type="ECO:0000313" key="6">
    <source>
        <dbReference type="Proteomes" id="UP000266906"/>
    </source>
</evidence>
<keyword evidence="6" id="KW-1185">Reference proteome</keyword>
<dbReference type="InterPro" id="IPR009057">
    <property type="entry name" value="Homeodomain-like_sf"/>
</dbReference>
<evidence type="ECO:0000313" key="5">
    <source>
        <dbReference type="EMBL" id="RPE34986.1"/>
    </source>
</evidence>
<dbReference type="Pfam" id="PF00440">
    <property type="entry name" value="TetR_N"/>
    <property type="match status" value="1"/>
</dbReference>
<dbReference type="GO" id="GO:0003677">
    <property type="term" value="F:DNA binding"/>
    <property type="evidence" value="ECO:0007669"/>
    <property type="project" value="UniProtKB-UniRule"/>
</dbReference>
<sequence length="230" mass="24353">MTSRPDPAPASDPAPVPAPASAPASAPAPGARQAQKRASRRALLDAALGLLAEQNLSGLGVREVTRAAGLSPAGFYRHFADLAELGVVLVEESLANLHGMIRAVFAGSGEAERLIDRSVEVIAAHVAEHPAYIRFLARERHGGVKPVRDAVAAELARFAEELAALLAVQPDTAAWSARDRRMLAELYVDRMVSTALALVEADAAERAAIARTVRTQLRLINLGSRHWTAG</sequence>
<evidence type="ECO:0000256" key="3">
    <source>
        <dbReference type="SAM" id="MobiDB-lite"/>
    </source>
</evidence>
<name>A0A3N4RQ73_9ACTN</name>
<evidence type="ECO:0000259" key="4">
    <source>
        <dbReference type="PROSITE" id="PS50977"/>
    </source>
</evidence>
<dbReference type="PROSITE" id="PS50977">
    <property type="entry name" value="HTH_TETR_2"/>
    <property type="match status" value="1"/>
</dbReference>
<feature type="compositionally biased region" description="Pro residues" evidence="3">
    <location>
        <begin position="1"/>
        <end position="20"/>
    </location>
</feature>
<dbReference type="InterPro" id="IPR001647">
    <property type="entry name" value="HTH_TetR"/>
</dbReference>
<dbReference type="Proteomes" id="UP000266906">
    <property type="component" value="Unassembled WGS sequence"/>
</dbReference>
<feature type="DNA-binding region" description="H-T-H motif" evidence="2">
    <location>
        <begin position="60"/>
        <end position="79"/>
    </location>
</feature>
<feature type="region of interest" description="Disordered" evidence="3">
    <location>
        <begin position="1"/>
        <end position="36"/>
    </location>
</feature>
<dbReference type="EMBL" id="RKQG01000001">
    <property type="protein sequence ID" value="RPE34986.1"/>
    <property type="molecule type" value="Genomic_DNA"/>
</dbReference>
<protein>
    <submittedName>
        <fullName evidence="5">TetR family transcriptional regulator</fullName>
    </submittedName>
</protein>
<dbReference type="AlphaFoldDB" id="A0A3N4RQ73"/>